<accession>A0A6N8KV45</accession>
<sequence length="127" mass="14537">MSQPKIKKVWLFAIPLICFLGYFIWDAYSQPSIADIPGDFQEVAFIRNEQNKGGIIRIYAVTVGDPLNAQFEKAADLFPTNDYGSVTKVFFFDMKKPFPTAVTVKEPHYDTAKYEAINIQKRYGSRK</sequence>
<evidence type="ECO:0000313" key="2">
    <source>
        <dbReference type="Proteomes" id="UP000435036"/>
    </source>
</evidence>
<proteinExistence type="predicted"/>
<keyword evidence="2" id="KW-1185">Reference proteome</keyword>
<comment type="caution">
    <text evidence="1">The sequence shown here is derived from an EMBL/GenBank/DDBJ whole genome shotgun (WGS) entry which is preliminary data.</text>
</comment>
<gene>
    <name evidence="1" type="ORF">GQF63_02860</name>
</gene>
<reference evidence="1 2" key="1">
    <citation type="submission" date="2019-12" db="EMBL/GenBank/DDBJ databases">
        <authorList>
            <person name="Dong K."/>
        </authorList>
    </citation>
    <scope>NUCLEOTIDE SEQUENCE [LARGE SCALE GENOMIC DNA]</scope>
    <source>
        <strain evidence="1 2">JCM 31225</strain>
    </source>
</reference>
<organism evidence="1 2">
    <name type="scientific">Sphingobacterium humi</name>
    <dbReference type="NCBI Taxonomy" id="1796905"/>
    <lineage>
        <taxon>Bacteria</taxon>
        <taxon>Pseudomonadati</taxon>
        <taxon>Bacteroidota</taxon>
        <taxon>Sphingobacteriia</taxon>
        <taxon>Sphingobacteriales</taxon>
        <taxon>Sphingobacteriaceae</taxon>
        <taxon>Sphingobacterium</taxon>
    </lineage>
</organism>
<evidence type="ECO:0000313" key="1">
    <source>
        <dbReference type="EMBL" id="MVZ60956.1"/>
    </source>
</evidence>
<dbReference type="Proteomes" id="UP000435036">
    <property type="component" value="Unassembled WGS sequence"/>
</dbReference>
<dbReference type="RefSeq" id="WP_160367607.1">
    <property type="nucleotide sequence ID" value="NZ_WSQA01000002.1"/>
</dbReference>
<dbReference type="AlphaFoldDB" id="A0A6N8KV45"/>
<name>A0A6N8KV45_9SPHI</name>
<dbReference type="EMBL" id="WSQA01000002">
    <property type="protein sequence ID" value="MVZ60956.1"/>
    <property type="molecule type" value="Genomic_DNA"/>
</dbReference>
<protein>
    <submittedName>
        <fullName evidence="1">Uncharacterized protein</fullName>
    </submittedName>
</protein>
<dbReference type="OrthoDB" id="709006at2"/>